<evidence type="ECO:0000259" key="1">
    <source>
        <dbReference type="Pfam" id="PF05685"/>
    </source>
</evidence>
<evidence type="ECO:0000313" key="2">
    <source>
        <dbReference type="EMBL" id="SHG01877.1"/>
    </source>
</evidence>
<organism evidence="2 3">
    <name type="scientific">Jatrophihabitans endophyticus</name>
    <dbReference type="NCBI Taxonomy" id="1206085"/>
    <lineage>
        <taxon>Bacteria</taxon>
        <taxon>Bacillati</taxon>
        <taxon>Actinomycetota</taxon>
        <taxon>Actinomycetes</taxon>
        <taxon>Jatrophihabitantales</taxon>
        <taxon>Jatrophihabitantaceae</taxon>
        <taxon>Jatrophihabitans</taxon>
    </lineage>
</organism>
<dbReference type="Proteomes" id="UP000186132">
    <property type="component" value="Unassembled WGS sequence"/>
</dbReference>
<dbReference type="EMBL" id="FQVU01000002">
    <property type="protein sequence ID" value="SHG01877.1"/>
    <property type="molecule type" value="Genomic_DNA"/>
</dbReference>
<gene>
    <name evidence="2" type="ORF">SAMN05443575_1142</name>
</gene>
<name>A0A1M5GDR2_9ACTN</name>
<dbReference type="PANTHER" id="PTHR35400">
    <property type="entry name" value="SLR1083 PROTEIN"/>
    <property type="match status" value="1"/>
</dbReference>
<keyword evidence="2" id="KW-0540">Nuclease</keyword>
<dbReference type="InterPro" id="IPR008538">
    <property type="entry name" value="Uma2"/>
</dbReference>
<keyword evidence="2" id="KW-0255">Endonuclease</keyword>
<dbReference type="PANTHER" id="PTHR35400:SF3">
    <property type="entry name" value="SLL1072 PROTEIN"/>
    <property type="match status" value="1"/>
</dbReference>
<dbReference type="RefSeq" id="WP_143168015.1">
    <property type="nucleotide sequence ID" value="NZ_FQVU01000002.1"/>
</dbReference>
<dbReference type="OrthoDB" id="5524117at2"/>
<evidence type="ECO:0000313" key="3">
    <source>
        <dbReference type="Proteomes" id="UP000186132"/>
    </source>
</evidence>
<accession>A0A1M5GDR2</accession>
<dbReference type="Pfam" id="PF05685">
    <property type="entry name" value="Uma2"/>
    <property type="match status" value="1"/>
</dbReference>
<dbReference type="CDD" id="cd06260">
    <property type="entry name" value="DUF820-like"/>
    <property type="match status" value="1"/>
</dbReference>
<protein>
    <submittedName>
        <fullName evidence="2">Putative restriction endonuclease</fullName>
    </submittedName>
</protein>
<dbReference type="InterPro" id="IPR011335">
    <property type="entry name" value="Restrct_endonuc-II-like"/>
</dbReference>
<dbReference type="InterPro" id="IPR012296">
    <property type="entry name" value="Nuclease_put_TT1808"/>
</dbReference>
<dbReference type="GO" id="GO:0004519">
    <property type="term" value="F:endonuclease activity"/>
    <property type="evidence" value="ECO:0007669"/>
    <property type="project" value="UniProtKB-KW"/>
</dbReference>
<dbReference type="AlphaFoldDB" id="A0A1M5GDR2"/>
<dbReference type="SUPFAM" id="SSF52980">
    <property type="entry name" value="Restriction endonuclease-like"/>
    <property type="match status" value="1"/>
</dbReference>
<dbReference type="Gene3D" id="3.90.1570.10">
    <property type="entry name" value="tt1808, chain A"/>
    <property type="match status" value="1"/>
</dbReference>
<feature type="domain" description="Putative restriction endonuclease" evidence="1">
    <location>
        <begin position="31"/>
        <end position="183"/>
    </location>
</feature>
<keyword evidence="3" id="KW-1185">Reference proteome</keyword>
<reference evidence="2 3" key="1">
    <citation type="submission" date="2016-11" db="EMBL/GenBank/DDBJ databases">
        <authorList>
            <person name="Jaros S."/>
            <person name="Januszkiewicz K."/>
            <person name="Wedrychowicz H."/>
        </authorList>
    </citation>
    <scope>NUCLEOTIDE SEQUENCE [LARGE SCALE GENOMIC DNA]</scope>
    <source>
        <strain evidence="2 3">DSM 45627</strain>
    </source>
</reference>
<proteinExistence type="predicted"/>
<keyword evidence="2" id="KW-0378">Hydrolase</keyword>
<sequence>MSAVFDLIERREWTPETLHALLAEPRDHDLDWRRFEIVDGVLLVSPQSTPRHELVVAKLIVALGAAVPAGHRAIGAVGIGIGRSYRVTDVTVVADRVFGRHDATTQPGDVLLAVEVESPSSVTTDRITKPAQYAAAGIPHFWRIETSPLVLHAYRLVDGVYAPAGSWRAGETARVTEPFAVDLDVAGLLPA</sequence>